<dbReference type="EMBL" id="BRXY01000490">
    <property type="protein sequence ID" value="GMH97368.1"/>
    <property type="molecule type" value="Genomic_DNA"/>
</dbReference>
<feature type="compositionally biased region" description="Polar residues" evidence="1">
    <location>
        <begin position="241"/>
        <end position="253"/>
    </location>
</feature>
<feature type="region of interest" description="Disordered" evidence="1">
    <location>
        <begin position="241"/>
        <end position="304"/>
    </location>
</feature>
<proteinExistence type="predicted"/>
<feature type="compositionally biased region" description="Basic residues" evidence="1">
    <location>
        <begin position="266"/>
        <end position="277"/>
    </location>
</feature>
<feature type="compositionally biased region" description="Low complexity" evidence="1">
    <location>
        <begin position="146"/>
        <end position="192"/>
    </location>
</feature>
<name>A0A9W7EZC7_9STRA</name>
<dbReference type="Proteomes" id="UP001165085">
    <property type="component" value="Unassembled WGS sequence"/>
</dbReference>
<organism evidence="2 3">
    <name type="scientific">Triparma strigata</name>
    <dbReference type="NCBI Taxonomy" id="1606541"/>
    <lineage>
        <taxon>Eukaryota</taxon>
        <taxon>Sar</taxon>
        <taxon>Stramenopiles</taxon>
        <taxon>Ochrophyta</taxon>
        <taxon>Bolidophyceae</taxon>
        <taxon>Parmales</taxon>
        <taxon>Triparmaceae</taxon>
        <taxon>Triparma</taxon>
    </lineage>
</organism>
<feature type="compositionally biased region" description="Polar residues" evidence="1">
    <location>
        <begin position="1"/>
        <end position="20"/>
    </location>
</feature>
<feature type="region of interest" description="Disordered" evidence="1">
    <location>
        <begin position="1"/>
        <end position="42"/>
    </location>
</feature>
<reference evidence="3" key="1">
    <citation type="journal article" date="2023" name="Commun. Biol.">
        <title>Genome analysis of Parmales, the sister group of diatoms, reveals the evolutionary specialization of diatoms from phago-mixotrophs to photoautotrophs.</title>
        <authorList>
            <person name="Ban H."/>
            <person name="Sato S."/>
            <person name="Yoshikawa S."/>
            <person name="Yamada K."/>
            <person name="Nakamura Y."/>
            <person name="Ichinomiya M."/>
            <person name="Sato N."/>
            <person name="Blanc-Mathieu R."/>
            <person name="Endo H."/>
            <person name="Kuwata A."/>
            <person name="Ogata H."/>
        </authorList>
    </citation>
    <scope>NUCLEOTIDE SEQUENCE [LARGE SCALE GENOMIC DNA]</scope>
    <source>
        <strain evidence="3">NIES 3701</strain>
    </source>
</reference>
<gene>
    <name evidence="2" type="ORF">TrST_g8195</name>
</gene>
<feature type="compositionally biased region" description="Basic residues" evidence="1">
    <location>
        <begin position="75"/>
        <end position="91"/>
    </location>
</feature>
<keyword evidence="3" id="KW-1185">Reference proteome</keyword>
<accession>A0A9W7EZC7</accession>
<evidence type="ECO:0000256" key="1">
    <source>
        <dbReference type="SAM" id="MobiDB-lite"/>
    </source>
</evidence>
<feature type="compositionally biased region" description="Gly residues" evidence="1">
    <location>
        <begin position="99"/>
        <end position="109"/>
    </location>
</feature>
<evidence type="ECO:0000313" key="3">
    <source>
        <dbReference type="Proteomes" id="UP001165085"/>
    </source>
</evidence>
<protein>
    <submittedName>
        <fullName evidence="2">Uncharacterized protein</fullName>
    </submittedName>
</protein>
<sequence length="365" mass="39977">MSTQDLLRGIQSNATNNINRLKQKGRGAGAKGKSASKKGPGFGIFANEFVDVAYEVEDLGIVGAPSKEEIALAEKKKKNRRLQARRKKKRQAKDENNNAGGGGGSGIAGGLKDSDSKKNLNVKFVEPSLDDMSSKDPPSNNIGPDASSNDNSNNNEGAGEGEGSAVAVELGAEVTSSSSPSPYTLPSQPPSSRRAPGTLHLHPRPLSGRSARLPSPPHQKWFVGTSNINLEILTLDSDIKYNSSDKLPTTTIPPKSDYRNVEGRPRSSRPRKERKGHTNVNDPFPKSPTKIRRPTSANYGRKKKDNETLLRWNIETTIEDDGRAKIRKCPAVNVKEVERRAEAWRENWKPVDRKFFNTTNLEMGF</sequence>
<feature type="region of interest" description="Disordered" evidence="1">
    <location>
        <begin position="73"/>
        <end position="218"/>
    </location>
</feature>
<evidence type="ECO:0000313" key="2">
    <source>
        <dbReference type="EMBL" id="GMH97368.1"/>
    </source>
</evidence>
<dbReference type="OrthoDB" id="10594463at2759"/>
<dbReference type="AlphaFoldDB" id="A0A9W7EZC7"/>
<feature type="compositionally biased region" description="Basic and acidic residues" evidence="1">
    <location>
        <begin position="256"/>
        <end position="265"/>
    </location>
</feature>
<comment type="caution">
    <text evidence="2">The sequence shown here is derived from an EMBL/GenBank/DDBJ whole genome shotgun (WGS) entry which is preliminary data.</text>
</comment>